<proteinExistence type="predicted"/>
<dbReference type="PANTHER" id="PTHR32182:SF22">
    <property type="entry name" value="ATP-DEPENDENT ENDONUCLEASE, OLD FAMILY-RELATED"/>
    <property type="match status" value="1"/>
</dbReference>
<dbReference type="EMBL" id="CP030041">
    <property type="protein sequence ID" value="AWW31004.1"/>
    <property type="molecule type" value="Genomic_DNA"/>
</dbReference>
<dbReference type="PANTHER" id="PTHR32182">
    <property type="entry name" value="DNA REPLICATION AND REPAIR PROTEIN RECF"/>
    <property type="match status" value="1"/>
</dbReference>
<feature type="domain" description="Protein CR006 P-loop" evidence="2">
    <location>
        <begin position="11"/>
        <end position="712"/>
    </location>
</feature>
<feature type="coiled-coil region" evidence="1">
    <location>
        <begin position="116"/>
        <end position="150"/>
    </location>
</feature>
<dbReference type="SUPFAM" id="SSF52540">
    <property type="entry name" value="P-loop containing nucleoside triphosphate hydrolases"/>
    <property type="match status" value="1"/>
</dbReference>
<dbReference type="KEGG" id="est:DN752_13210"/>
<dbReference type="OrthoDB" id="9795565at2"/>
<dbReference type="InterPro" id="IPR026866">
    <property type="entry name" value="CR006_AAA"/>
</dbReference>
<evidence type="ECO:0000256" key="1">
    <source>
        <dbReference type="SAM" id="Coils"/>
    </source>
</evidence>
<evidence type="ECO:0000259" key="2">
    <source>
        <dbReference type="Pfam" id="PF13166"/>
    </source>
</evidence>
<dbReference type="InterPro" id="IPR027417">
    <property type="entry name" value="P-loop_NTPase"/>
</dbReference>
<dbReference type="RefSeq" id="WP_112784381.1">
    <property type="nucleotide sequence ID" value="NZ_CP030041.1"/>
</dbReference>
<protein>
    <recommendedName>
        <fullName evidence="2">Protein CR006 P-loop domain-containing protein</fullName>
    </recommendedName>
</protein>
<keyword evidence="4" id="KW-1185">Reference proteome</keyword>
<dbReference type="GO" id="GO:0006302">
    <property type="term" value="P:double-strand break repair"/>
    <property type="evidence" value="ECO:0007669"/>
    <property type="project" value="TreeGrafter"/>
</dbReference>
<sequence>MITRINKLKDFGVYKDFNRTGDLQDFEELNIIYGWNYSGKTTISRLFSFLNKELPSDFSDSTIELHRTDGSRISKENLSIPGRSVHVFNADFIEKNLKWDGESFEAIKVLLVGEDAIEAQDQINDYSSKIQKIEAIIKKLQLTISEGNNNISTKQTDRASEIKRVLQLVQTYTKTHLKPTFDSIRDDYESYILGNKEYTAELSKALVNESDRLPDNLSSINLHLSLSALKNEASTLLSHIPELTNTIEYFIKNPQVSTWVENGLPFLEKNENCHFCGNKITEERKSELLSHFSEDLKNHKRKIADLISRLNSKKASEINLSQTQFYSENQPSFIKFKDEINEGITLFNSDIERVILKLQKKSDSPFKPDTEPITFNYNEELITGSVKELNDIIETNNQTSKDLLEQKALSIEAIKKHLVAELIESLNLEEIQEKESIYLNRIEAFKKRSSEWKSEIEILEGTISEAQKGKEELNKLISKFLGRDEVQVEVKNIAGTERFVLQRGSQKARYLSEGEKTAIALSFFITTLQEVNNLDQAIVYIDDPISSLDSNHIFQVNAFIKELFFKKEDDNSPWKLLVKQLFISTHNFDFFNLLTELPLPAKKKKYFQTVRKGESESTFKNLPKSLQNYSSEYHYLFELLHKFHESEDKDDYPTLMGLPNAIRRFTELYTYSRLPTNKSATVDQRADKLWGAERSKRILKVLHYFSHANSITRIQGNSDLICDIENAVEDLITELKTDPLHYDELVKSLPKN</sequence>
<dbReference type="GO" id="GO:0000731">
    <property type="term" value="P:DNA synthesis involved in DNA repair"/>
    <property type="evidence" value="ECO:0007669"/>
    <property type="project" value="TreeGrafter"/>
</dbReference>
<name>A0A2Z4IJ65_9BACT</name>
<dbReference type="Proteomes" id="UP000248688">
    <property type="component" value="Chromosome"/>
</dbReference>
<gene>
    <name evidence="3" type="ORF">DN752_13210</name>
</gene>
<feature type="coiled-coil region" evidence="1">
    <location>
        <begin position="428"/>
        <end position="476"/>
    </location>
</feature>
<dbReference type="Pfam" id="PF13166">
    <property type="entry name" value="AAA_13"/>
    <property type="match status" value="1"/>
</dbReference>
<accession>A0A2Z4IJ65</accession>
<feature type="coiled-coil region" evidence="1">
    <location>
        <begin position="289"/>
        <end position="316"/>
    </location>
</feature>
<reference evidence="3 4" key="1">
    <citation type="submission" date="2018-06" db="EMBL/GenBank/DDBJ databases">
        <title>Echinicola strongylocentroti sp. nov., isolated from a sea urchin Strongylocentrotus intermedius.</title>
        <authorList>
            <person name="Bae S.S."/>
        </authorList>
    </citation>
    <scope>NUCLEOTIDE SEQUENCE [LARGE SCALE GENOMIC DNA]</scope>
    <source>
        <strain evidence="3 4">MEBiC08714</strain>
    </source>
</reference>
<evidence type="ECO:0000313" key="3">
    <source>
        <dbReference type="EMBL" id="AWW31004.1"/>
    </source>
</evidence>
<keyword evidence="1" id="KW-0175">Coiled coil</keyword>
<organism evidence="3 4">
    <name type="scientific">Echinicola strongylocentroti</name>
    <dbReference type="NCBI Taxonomy" id="1795355"/>
    <lineage>
        <taxon>Bacteria</taxon>
        <taxon>Pseudomonadati</taxon>
        <taxon>Bacteroidota</taxon>
        <taxon>Cytophagia</taxon>
        <taxon>Cytophagales</taxon>
        <taxon>Cyclobacteriaceae</taxon>
        <taxon>Echinicola</taxon>
    </lineage>
</organism>
<dbReference type="Gene3D" id="3.40.50.300">
    <property type="entry name" value="P-loop containing nucleotide triphosphate hydrolases"/>
    <property type="match status" value="2"/>
</dbReference>
<dbReference type="AlphaFoldDB" id="A0A2Z4IJ65"/>
<evidence type="ECO:0000313" key="4">
    <source>
        <dbReference type="Proteomes" id="UP000248688"/>
    </source>
</evidence>